<evidence type="ECO:0000256" key="5">
    <source>
        <dbReference type="ARBA" id="ARBA00022833"/>
    </source>
</evidence>
<evidence type="ECO:0000313" key="8">
    <source>
        <dbReference type="Proteomes" id="UP000540423"/>
    </source>
</evidence>
<comment type="cofactor">
    <cofactor evidence="1">
        <name>Zn(2+)</name>
        <dbReference type="ChEBI" id="CHEBI:29105"/>
    </cofactor>
</comment>
<dbReference type="Pfam" id="PF00753">
    <property type="entry name" value="Lactamase_B"/>
    <property type="match status" value="1"/>
</dbReference>
<dbReference type="Gene3D" id="3.60.15.10">
    <property type="entry name" value="Ribonuclease Z/Hydroxyacylglutathione hydrolase-like"/>
    <property type="match status" value="1"/>
</dbReference>
<comment type="caution">
    <text evidence="7">The sequence shown here is derived from an EMBL/GenBank/DDBJ whole genome shotgun (WGS) entry which is preliminary data.</text>
</comment>
<dbReference type="Proteomes" id="UP000540423">
    <property type="component" value="Unassembled WGS sequence"/>
</dbReference>
<dbReference type="GO" id="GO:0046872">
    <property type="term" value="F:metal ion binding"/>
    <property type="evidence" value="ECO:0007669"/>
    <property type="project" value="UniProtKB-KW"/>
</dbReference>
<evidence type="ECO:0000256" key="1">
    <source>
        <dbReference type="ARBA" id="ARBA00001947"/>
    </source>
</evidence>
<evidence type="ECO:0000259" key="6">
    <source>
        <dbReference type="SMART" id="SM00849"/>
    </source>
</evidence>
<sequence length="234" mass="24732">MSEETSIRRLDLGHFVRPATETGTGHARAEAALAYLVRHPQGLLLFDTGIGAGDAYAEDHYRPRRRELTAALAAAGVAPQDLTAVVNCHLHFDHIGGNPLLGELRPGLPVFVQARELAAARAGDYTIDALVDPPGRAVAYEELDGEAEIRPGVTVVPTPGHTDGHQSLVVEPTAPSGCVTVLAGQACDVASDYSHAELAHRTGSGPAAPPWWARLAAFAPGRVLFAHDRAVWTP</sequence>
<feature type="domain" description="Metallo-beta-lactamase" evidence="6">
    <location>
        <begin position="31"/>
        <end position="227"/>
    </location>
</feature>
<evidence type="ECO:0000256" key="2">
    <source>
        <dbReference type="ARBA" id="ARBA00007749"/>
    </source>
</evidence>
<dbReference type="RefSeq" id="WP_185025417.1">
    <property type="nucleotide sequence ID" value="NZ_BNBN01000001.1"/>
</dbReference>
<dbReference type="InterPro" id="IPR001279">
    <property type="entry name" value="Metallo-B-lactamas"/>
</dbReference>
<gene>
    <name evidence="7" type="ORF">HNQ79_000002</name>
</gene>
<keyword evidence="4 7" id="KW-0378">Hydrolase</keyword>
<keyword evidence="8" id="KW-1185">Reference proteome</keyword>
<dbReference type="AlphaFoldDB" id="A0A7X0HBN6"/>
<name>A0A7X0HBN6_9ACTN</name>
<evidence type="ECO:0000256" key="3">
    <source>
        <dbReference type="ARBA" id="ARBA00022723"/>
    </source>
</evidence>
<dbReference type="PANTHER" id="PTHR42978:SF2">
    <property type="entry name" value="102 KBASES UNSTABLE REGION: FROM 1 TO 119443"/>
    <property type="match status" value="1"/>
</dbReference>
<dbReference type="SMART" id="SM00849">
    <property type="entry name" value="Lactamase_B"/>
    <property type="match status" value="1"/>
</dbReference>
<keyword evidence="5" id="KW-0862">Zinc</keyword>
<organism evidence="7 8">
    <name type="scientific">Streptomyces candidus</name>
    <dbReference type="NCBI Taxonomy" id="67283"/>
    <lineage>
        <taxon>Bacteria</taxon>
        <taxon>Bacillati</taxon>
        <taxon>Actinomycetota</taxon>
        <taxon>Actinomycetes</taxon>
        <taxon>Kitasatosporales</taxon>
        <taxon>Streptomycetaceae</taxon>
        <taxon>Streptomyces</taxon>
    </lineage>
</organism>
<dbReference type="GO" id="GO:0016787">
    <property type="term" value="F:hydrolase activity"/>
    <property type="evidence" value="ECO:0007669"/>
    <property type="project" value="UniProtKB-KW"/>
</dbReference>
<comment type="similarity">
    <text evidence="2">Belongs to the metallo-beta-lactamase superfamily.</text>
</comment>
<dbReference type="InterPro" id="IPR036866">
    <property type="entry name" value="RibonucZ/Hydroxyglut_hydro"/>
</dbReference>
<evidence type="ECO:0000256" key="4">
    <source>
        <dbReference type="ARBA" id="ARBA00022801"/>
    </source>
</evidence>
<dbReference type="SUPFAM" id="SSF56281">
    <property type="entry name" value="Metallo-hydrolase/oxidoreductase"/>
    <property type="match status" value="1"/>
</dbReference>
<dbReference type="EMBL" id="JACHEM010000001">
    <property type="protein sequence ID" value="MBB6433564.1"/>
    <property type="molecule type" value="Genomic_DNA"/>
</dbReference>
<reference evidence="7 8" key="1">
    <citation type="submission" date="2020-08" db="EMBL/GenBank/DDBJ databases">
        <title>Genomic Encyclopedia of Type Strains, Phase IV (KMG-IV): sequencing the most valuable type-strain genomes for metagenomic binning, comparative biology and taxonomic classification.</title>
        <authorList>
            <person name="Goeker M."/>
        </authorList>
    </citation>
    <scope>NUCLEOTIDE SEQUENCE [LARGE SCALE GENOMIC DNA]</scope>
    <source>
        <strain evidence="7 8">DSM 40141</strain>
    </source>
</reference>
<protein>
    <submittedName>
        <fullName evidence="7">Glyoxylase-like metal-dependent hydrolase (Beta-lactamase superfamily II)</fullName>
    </submittedName>
</protein>
<dbReference type="InterPro" id="IPR051013">
    <property type="entry name" value="MBL_superfamily_lactonases"/>
</dbReference>
<dbReference type="PANTHER" id="PTHR42978">
    <property type="entry name" value="QUORUM-QUENCHING LACTONASE YTNP-RELATED-RELATED"/>
    <property type="match status" value="1"/>
</dbReference>
<accession>A0A7X0HBN6</accession>
<proteinExistence type="inferred from homology"/>
<evidence type="ECO:0000313" key="7">
    <source>
        <dbReference type="EMBL" id="MBB6433564.1"/>
    </source>
</evidence>
<keyword evidence="3" id="KW-0479">Metal-binding</keyword>